<dbReference type="EMBL" id="CP014864">
    <property type="protein sequence ID" value="AMX03140.1"/>
    <property type="molecule type" value="Genomic_DNA"/>
</dbReference>
<dbReference type="AlphaFoldDB" id="A0A143HNX9"/>
<evidence type="ECO:0000313" key="2">
    <source>
        <dbReference type="Proteomes" id="UP000076077"/>
    </source>
</evidence>
<dbReference type="KEGG" id="mthd:A3224_11650"/>
<organism evidence="1 2">
    <name type="scientific">Microbulbifer thermotolerans</name>
    <dbReference type="NCBI Taxonomy" id="252514"/>
    <lineage>
        <taxon>Bacteria</taxon>
        <taxon>Pseudomonadati</taxon>
        <taxon>Pseudomonadota</taxon>
        <taxon>Gammaproteobacteria</taxon>
        <taxon>Cellvibrionales</taxon>
        <taxon>Microbulbiferaceae</taxon>
        <taxon>Microbulbifer</taxon>
    </lineage>
</organism>
<keyword evidence="2" id="KW-1185">Reference proteome</keyword>
<evidence type="ECO:0000313" key="1">
    <source>
        <dbReference type="EMBL" id="AMX03140.1"/>
    </source>
</evidence>
<sequence>MVQVVVVEFAVFVQGDGFEGARFEVVGAGFGGFSAVCFLYGFAQQDVAVPEEVGVLVVADFGDAAAEGVVFVVGLAL</sequence>
<reference evidence="2" key="1">
    <citation type="submission" date="2016-03" db="EMBL/GenBank/DDBJ databases">
        <authorList>
            <person name="Lee Y.-S."/>
            <person name="Choi Y.-L."/>
        </authorList>
    </citation>
    <scope>NUCLEOTIDE SEQUENCE [LARGE SCALE GENOMIC DNA]</scope>
    <source>
        <strain evidence="2">DAU221</strain>
    </source>
</reference>
<gene>
    <name evidence="1" type="ORF">A3224_11650</name>
</gene>
<dbReference type="RefSeq" id="WP_067154758.1">
    <property type="nucleotide sequence ID" value="NZ_CP014864.1"/>
</dbReference>
<dbReference type="GeneID" id="76609727"/>
<name>A0A143HNX9_MICTH</name>
<accession>A0A143HNX9</accession>
<proteinExistence type="predicted"/>
<dbReference type="Proteomes" id="UP000076077">
    <property type="component" value="Chromosome"/>
</dbReference>
<protein>
    <submittedName>
        <fullName evidence="1">Uncharacterized protein</fullName>
    </submittedName>
</protein>